<dbReference type="Pfam" id="PF13380">
    <property type="entry name" value="CoA_binding_2"/>
    <property type="match status" value="1"/>
</dbReference>
<evidence type="ECO:0000256" key="1">
    <source>
        <dbReference type="SAM" id="MobiDB-lite"/>
    </source>
</evidence>
<evidence type="ECO:0000313" key="3">
    <source>
        <dbReference type="EMBL" id="GII75762.1"/>
    </source>
</evidence>
<reference evidence="3" key="1">
    <citation type="submission" date="2021-01" db="EMBL/GenBank/DDBJ databases">
        <title>Whole genome shotgun sequence of Sphaerisporangium rufum NBRC 109079.</title>
        <authorList>
            <person name="Komaki H."/>
            <person name="Tamura T."/>
        </authorList>
    </citation>
    <scope>NUCLEOTIDE SEQUENCE</scope>
    <source>
        <strain evidence="3">NBRC 109079</strain>
    </source>
</reference>
<gene>
    <name evidence="3" type="ORF">Sru01_07440</name>
</gene>
<dbReference type="Proteomes" id="UP000655287">
    <property type="component" value="Unassembled WGS sequence"/>
</dbReference>
<dbReference type="Gene3D" id="3.40.50.720">
    <property type="entry name" value="NAD(P)-binding Rossmann-like Domain"/>
    <property type="match status" value="1"/>
</dbReference>
<dbReference type="InterPro" id="IPR003781">
    <property type="entry name" value="CoA-bd"/>
</dbReference>
<dbReference type="SUPFAM" id="SSF51735">
    <property type="entry name" value="NAD(P)-binding Rossmann-fold domains"/>
    <property type="match status" value="1"/>
</dbReference>
<accession>A0A919UZ16</accession>
<organism evidence="3 4">
    <name type="scientific">Sphaerisporangium rufum</name>
    <dbReference type="NCBI Taxonomy" id="1381558"/>
    <lineage>
        <taxon>Bacteria</taxon>
        <taxon>Bacillati</taxon>
        <taxon>Actinomycetota</taxon>
        <taxon>Actinomycetes</taxon>
        <taxon>Streptosporangiales</taxon>
        <taxon>Streptosporangiaceae</taxon>
        <taxon>Sphaerisporangium</taxon>
    </lineage>
</organism>
<name>A0A919UZ16_9ACTN</name>
<evidence type="ECO:0000259" key="2">
    <source>
        <dbReference type="SMART" id="SM00881"/>
    </source>
</evidence>
<dbReference type="PANTHER" id="PTHR33303:SF2">
    <property type="entry name" value="COA-BINDING DOMAIN-CONTAINING PROTEIN"/>
    <property type="match status" value="1"/>
</dbReference>
<comment type="caution">
    <text evidence="3">The sequence shown here is derived from an EMBL/GenBank/DDBJ whole genome shotgun (WGS) entry which is preliminary data.</text>
</comment>
<sequence>MTPSPAGVDTRNTGVDARSRHRPRPGTDARVCGPAGKLRGTERVGQDVDDRFADPRVISRLLDESKTWAFVGLRDDPSRTAYDQARLLQLRGRRIIPVHPAAETVLGELGYASLADVPDRMDVVGVYRRSEFAGQVVDEAIAAGAGAVWLPLGVVDPAAAERAAAAGLAVVMDRCPAVEWALRR</sequence>
<protein>
    <recommendedName>
        <fullName evidence="2">CoA-binding domain-containing protein</fullName>
    </recommendedName>
</protein>
<dbReference type="SMART" id="SM00881">
    <property type="entry name" value="CoA_binding"/>
    <property type="match status" value="1"/>
</dbReference>
<dbReference type="EMBL" id="BOOU01000012">
    <property type="protein sequence ID" value="GII75762.1"/>
    <property type="molecule type" value="Genomic_DNA"/>
</dbReference>
<keyword evidence="4" id="KW-1185">Reference proteome</keyword>
<evidence type="ECO:0000313" key="4">
    <source>
        <dbReference type="Proteomes" id="UP000655287"/>
    </source>
</evidence>
<feature type="domain" description="CoA-binding" evidence="2">
    <location>
        <begin position="61"/>
        <end position="154"/>
    </location>
</feature>
<feature type="region of interest" description="Disordered" evidence="1">
    <location>
        <begin position="1"/>
        <end position="40"/>
    </location>
</feature>
<dbReference type="PANTHER" id="PTHR33303">
    <property type="entry name" value="CYTOPLASMIC PROTEIN-RELATED"/>
    <property type="match status" value="1"/>
</dbReference>
<dbReference type="AlphaFoldDB" id="A0A919UZ16"/>
<proteinExistence type="predicted"/>
<dbReference type="InterPro" id="IPR036291">
    <property type="entry name" value="NAD(P)-bd_dom_sf"/>
</dbReference>